<accession>A0A1F5B0W4</accession>
<comment type="caution">
    <text evidence="1">The sequence shown here is derived from an EMBL/GenBank/DDBJ whole genome shotgun (WGS) entry which is preliminary data.</text>
</comment>
<organism evidence="1 2">
    <name type="scientific">Candidatus Azambacteria bacterium RBG_16_47_10</name>
    <dbReference type="NCBI Taxonomy" id="1797292"/>
    <lineage>
        <taxon>Bacteria</taxon>
        <taxon>Candidatus Azamiibacteriota</taxon>
    </lineage>
</organism>
<evidence type="ECO:0000313" key="1">
    <source>
        <dbReference type="EMBL" id="OGD24259.1"/>
    </source>
</evidence>
<feature type="non-terminal residue" evidence="1">
    <location>
        <position position="1"/>
    </location>
</feature>
<reference evidence="1 2" key="1">
    <citation type="journal article" date="2016" name="Nat. Commun.">
        <title>Thousands of microbial genomes shed light on interconnected biogeochemical processes in an aquifer system.</title>
        <authorList>
            <person name="Anantharaman K."/>
            <person name="Brown C.T."/>
            <person name="Hug L.A."/>
            <person name="Sharon I."/>
            <person name="Castelle C.J."/>
            <person name="Probst A.J."/>
            <person name="Thomas B.C."/>
            <person name="Singh A."/>
            <person name="Wilkins M.J."/>
            <person name="Karaoz U."/>
            <person name="Brodie E.L."/>
            <person name="Williams K.H."/>
            <person name="Hubbard S.S."/>
            <person name="Banfield J.F."/>
        </authorList>
    </citation>
    <scope>NUCLEOTIDE SEQUENCE [LARGE SCALE GENOMIC DNA]</scope>
</reference>
<dbReference type="AlphaFoldDB" id="A0A1F5B0W4"/>
<name>A0A1F5B0W4_9BACT</name>
<evidence type="ECO:0000313" key="2">
    <source>
        <dbReference type="Proteomes" id="UP000176639"/>
    </source>
</evidence>
<protein>
    <recommendedName>
        <fullName evidence="3">Transcriptional regulator</fullName>
    </recommendedName>
</protein>
<dbReference type="EMBL" id="MEYI01000008">
    <property type="protein sequence ID" value="OGD24259.1"/>
    <property type="molecule type" value="Genomic_DNA"/>
</dbReference>
<proteinExistence type="predicted"/>
<evidence type="ECO:0008006" key="3">
    <source>
        <dbReference type="Google" id="ProtNLM"/>
    </source>
</evidence>
<gene>
    <name evidence="1" type="ORF">A2Z10_03320</name>
</gene>
<dbReference type="Proteomes" id="UP000176639">
    <property type="component" value="Unassembled WGS sequence"/>
</dbReference>
<sequence length="149" mass="17110">NIPLGVVRKHAQELRKAGFLKSRSAGSFSISYRFPYLNEVKGLTLKFPPVSDAFLQKEVKKIGNVKALIIAGMLVHAEKARAEIILIGDRISEKKTERFLHAIEAQAAKELRYVLMTTEEFIYRKKMFDRFVLDVLELPHRMVVNKLKL</sequence>